<feature type="domain" description="EAL" evidence="7">
    <location>
        <begin position="568"/>
        <end position="824"/>
    </location>
</feature>
<evidence type="ECO:0000256" key="4">
    <source>
        <dbReference type="ARBA" id="ARBA00051114"/>
    </source>
</evidence>
<evidence type="ECO:0000313" key="10">
    <source>
        <dbReference type="EMBL" id="SIS42082.1"/>
    </source>
</evidence>
<dbReference type="PROSITE" id="PS50887">
    <property type="entry name" value="GGDEF"/>
    <property type="match status" value="1"/>
</dbReference>
<dbReference type="GO" id="GO:0007165">
    <property type="term" value="P:signal transduction"/>
    <property type="evidence" value="ECO:0007669"/>
    <property type="project" value="InterPro"/>
</dbReference>
<feature type="transmembrane region" description="Helical" evidence="6">
    <location>
        <begin position="310"/>
        <end position="329"/>
    </location>
</feature>
<keyword evidence="6" id="KW-0812">Transmembrane</keyword>
<dbReference type="EC" id="3.1.4.52" evidence="2"/>
<name>A0A1N7IY91_9GAMM</name>
<dbReference type="SMART" id="SM00267">
    <property type="entry name" value="GGDEF"/>
    <property type="match status" value="1"/>
</dbReference>
<dbReference type="Gene3D" id="3.30.70.270">
    <property type="match status" value="1"/>
</dbReference>
<evidence type="ECO:0000256" key="1">
    <source>
        <dbReference type="ARBA" id="ARBA00001946"/>
    </source>
</evidence>
<accession>A0A1N7IY91</accession>
<dbReference type="EMBL" id="FTOE01000001">
    <property type="protein sequence ID" value="SIS42082.1"/>
    <property type="molecule type" value="Genomic_DNA"/>
</dbReference>
<dbReference type="SUPFAM" id="SSF141868">
    <property type="entry name" value="EAL domain-like"/>
    <property type="match status" value="1"/>
</dbReference>
<dbReference type="InterPro" id="IPR035919">
    <property type="entry name" value="EAL_sf"/>
</dbReference>
<feature type="coiled-coil region" evidence="5">
    <location>
        <begin position="368"/>
        <end position="395"/>
    </location>
</feature>
<dbReference type="OrthoDB" id="1316910at2"/>
<dbReference type="CDD" id="cd01949">
    <property type="entry name" value="GGDEF"/>
    <property type="match status" value="1"/>
</dbReference>
<dbReference type="Pfam" id="PF00990">
    <property type="entry name" value="GGDEF"/>
    <property type="match status" value="1"/>
</dbReference>
<sequence length="827" mass="94015">MFKKMPTLRNMLLSSKLQFILVAVVVALCSITLLVIFTLNDVKRLSGSAATDQVEQLRQSRVFSQQLSAVFNEISLRERRFYRDSESLLVSIDTISQEIEHVEQVANVKTRGMLERFSIDFKRYWKTQLAINLISDELSLVDERLNVQVTFMEAWVAKSLIEAAVNGQDSAYQEQMTAWVFSLKVALLELERQLADDTNQMLNRDSFSWMDGDIDQMLTNLKLRVQTISFATPGVGLVAENLLDNLKLFELNLYALKQKIRDFRSARMILLESRASLQAMLNEVEKQNSNASLMLTERLEAIIYQSQKTVFFISGFVVILAFVTIRLLISRALQKPLTHLIRGIETFQVGQLYKPINLNRTDEWGTIEDALNKMARELNNSYRELAEQKENMHQLAHHDALTRLPNRLLFDDRLEHALLKAKRNKSKLAVFFIDLDRFKHINDSLGHAAGDLLLKIIATRLKACIRQVDTASRQGGDEFILLLEDVGDIRMISAMAEKLLASISEPVMLQNQQFYTSGSIGISVSPQDGDDADILLRNADAAMYEAKKSGRNAYCFYEKRMTSHATEALNIESDLRKALLNDELCVYFQPQYRLTDGLLVGAEALVRWQHPTQGMLPPAHFIAIAEQTSLITAIDHWVLTEVCRQLVEWRSRLGCGVLPRISVNISGRQLDQLNTAQEISRITHDNGCQPQMLCLELTESFLMEHDEESTNILKELSQQGFELAIDDFGTGYSSLRYLKQLPFNTLKLDRSFVKDVIDDEQDAAIVKSIIALGQHMNLVVLAEGIETQAQADFLIAQGCEFGQGYFYNRPLPADKFESLLRTIFDES</sequence>
<dbReference type="Proteomes" id="UP000185999">
    <property type="component" value="Unassembled WGS sequence"/>
</dbReference>
<dbReference type="Gene3D" id="3.20.20.450">
    <property type="entry name" value="EAL domain"/>
    <property type="match status" value="1"/>
</dbReference>
<dbReference type="SUPFAM" id="SSF55073">
    <property type="entry name" value="Nucleotide cyclase"/>
    <property type="match status" value="1"/>
</dbReference>
<dbReference type="CDD" id="cd01948">
    <property type="entry name" value="EAL"/>
    <property type="match status" value="1"/>
</dbReference>
<dbReference type="PROSITE" id="PS50883">
    <property type="entry name" value="EAL"/>
    <property type="match status" value="1"/>
</dbReference>
<dbReference type="NCBIfam" id="TIGR00254">
    <property type="entry name" value="GGDEF"/>
    <property type="match status" value="1"/>
</dbReference>
<dbReference type="SMART" id="SM00304">
    <property type="entry name" value="HAMP"/>
    <property type="match status" value="1"/>
</dbReference>
<dbReference type="GO" id="GO:0071111">
    <property type="term" value="F:cyclic-guanylate-specific phosphodiesterase activity"/>
    <property type="evidence" value="ECO:0007669"/>
    <property type="project" value="UniProtKB-EC"/>
</dbReference>
<proteinExistence type="predicted"/>
<dbReference type="FunFam" id="3.30.70.270:FF:000001">
    <property type="entry name" value="Diguanylate cyclase domain protein"/>
    <property type="match status" value="1"/>
</dbReference>
<dbReference type="FunFam" id="3.20.20.450:FF:000001">
    <property type="entry name" value="Cyclic di-GMP phosphodiesterase yahA"/>
    <property type="match status" value="1"/>
</dbReference>
<dbReference type="SMART" id="SM00052">
    <property type="entry name" value="EAL"/>
    <property type="match status" value="1"/>
</dbReference>
<dbReference type="AlphaFoldDB" id="A0A1N7IY91"/>
<evidence type="ECO:0000259" key="9">
    <source>
        <dbReference type="PROSITE" id="PS50887"/>
    </source>
</evidence>
<dbReference type="RefSeq" id="WP_054342536.1">
    <property type="nucleotide sequence ID" value="NZ_FTOE01000001.1"/>
</dbReference>
<keyword evidence="3" id="KW-0973">c-di-GMP</keyword>
<comment type="catalytic activity">
    <reaction evidence="4">
        <text>3',3'-c-di-GMP + H2O = 5'-phosphoguanylyl(3'-&gt;5')guanosine + H(+)</text>
        <dbReference type="Rhea" id="RHEA:24902"/>
        <dbReference type="ChEBI" id="CHEBI:15377"/>
        <dbReference type="ChEBI" id="CHEBI:15378"/>
        <dbReference type="ChEBI" id="CHEBI:58754"/>
        <dbReference type="ChEBI" id="CHEBI:58805"/>
        <dbReference type="EC" id="3.1.4.52"/>
    </reaction>
    <physiologicalReaction direction="left-to-right" evidence="4">
        <dbReference type="Rhea" id="RHEA:24903"/>
    </physiologicalReaction>
</comment>
<evidence type="ECO:0000256" key="6">
    <source>
        <dbReference type="SAM" id="Phobius"/>
    </source>
</evidence>
<evidence type="ECO:0000256" key="5">
    <source>
        <dbReference type="SAM" id="Coils"/>
    </source>
</evidence>
<dbReference type="InterPro" id="IPR003660">
    <property type="entry name" value="HAMP_dom"/>
</dbReference>
<dbReference type="Gene3D" id="6.10.340.10">
    <property type="match status" value="1"/>
</dbReference>
<keyword evidence="5" id="KW-0175">Coiled coil</keyword>
<dbReference type="Pfam" id="PF00563">
    <property type="entry name" value="EAL"/>
    <property type="match status" value="1"/>
</dbReference>
<organism evidence="10 11">
    <name type="scientific">Neptunomonas antarctica</name>
    <dbReference type="NCBI Taxonomy" id="619304"/>
    <lineage>
        <taxon>Bacteria</taxon>
        <taxon>Pseudomonadati</taxon>
        <taxon>Pseudomonadota</taxon>
        <taxon>Gammaproteobacteria</taxon>
        <taxon>Oceanospirillales</taxon>
        <taxon>Oceanospirillaceae</taxon>
        <taxon>Neptunomonas</taxon>
    </lineage>
</organism>
<evidence type="ECO:0000313" key="11">
    <source>
        <dbReference type="Proteomes" id="UP000185999"/>
    </source>
</evidence>
<evidence type="ECO:0000259" key="8">
    <source>
        <dbReference type="PROSITE" id="PS50885"/>
    </source>
</evidence>
<keyword evidence="11" id="KW-1185">Reference proteome</keyword>
<feature type="domain" description="GGDEF" evidence="9">
    <location>
        <begin position="426"/>
        <end position="559"/>
    </location>
</feature>
<gene>
    <name evidence="10" type="ORF">SAMN05421760_101324</name>
</gene>
<dbReference type="CDD" id="cd06225">
    <property type="entry name" value="HAMP"/>
    <property type="match status" value="1"/>
</dbReference>
<dbReference type="GO" id="GO:0016020">
    <property type="term" value="C:membrane"/>
    <property type="evidence" value="ECO:0007669"/>
    <property type="project" value="InterPro"/>
</dbReference>
<dbReference type="InterPro" id="IPR001633">
    <property type="entry name" value="EAL_dom"/>
</dbReference>
<evidence type="ECO:0000256" key="2">
    <source>
        <dbReference type="ARBA" id="ARBA00012282"/>
    </source>
</evidence>
<keyword evidence="6" id="KW-1133">Transmembrane helix</keyword>
<feature type="domain" description="HAMP" evidence="8">
    <location>
        <begin position="331"/>
        <end position="383"/>
    </location>
</feature>
<dbReference type="InterPro" id="IPR052155">
    <property type="entry name" value="Biofilm_reg_signaling"/>
</dbReference>
<dbReference type="InterPro" id="IPR043128">
    <property type="entry name" value="Rev_trsase/Diguanyl_cyclase"/>
</dbReference>
<feature type="transmembrane region" description="Helical" evidence="6">
    <location>
        <begin position="20"/>
        <end position="39"/>
    </location>
</feature>
<keyword evidence="6" id="KW-0472">Membrane</keyword>
<evidence type="ECO:0000259" key="7">
    <source>
        <dbReference type="PROSITE" id="PS50883"/>
    </source>
</evidence>
<protein>
    <recommendedName>
        <fullName evidence="2">cyclic-guanylate-specific phosphodiesterase</fullName>
        <ecNumber evidence="2">3.1.4.52</ecNumber>
    </recommendedName>
</protein>
<dbReference type="GO" id="GO:0071732">
    <property type="term" value="P:cellular response to nitric oxide"/>
    <property type="evidence" value="ECO:0007669"/>
    <property type="project" value="UniProtKB-ARBA"/>
</dbReference>
<dbReference type="InterPro" id="IPR029787">
    <property type="entry name" value="Nucleotide_cyclase"/>
</dbReference>
<reference evidence="11" key="1">
    <citation type="submission" date="2017-01" db="EMBL/GenBank/DDBJ databases">
        <authorList>
            <person name="Varghese N."/>
            <person name="Submissions S."/>
        </authorList>
    </citation>
    <scope>NUCLEOTIDE SEQUENCE [LARGE SCALE GENOMIC DNA]</scope>
    <source>
        <strain evidence="11">DSM 22306</strain>
    </source>
</reference>
<dbReference type="PANTHER" id="PTHR44757:SF2">
    <property type="entry name" value="BIOFILM ARCHITECTURE MAINTENANCE PROTEIN MBAA"/>
    <property type="match status" value="1"/>
</dbReference>
<dbReference type="InterPro" id="IPR000160">
    <property type="entry name" value="GGDEF_dom"/>
</dbReference>
<dbReference type="PROSITE" id="PS50885">
    <property type="entry name" value="HAMP"/>
    <property type="match status" value="1"/>
</dbReference>
<evidence type="ECO:0000256" key="3">
    <source>
        <dbReference type="ARBA" id="ARBA00022636"/>
    </source>
</evidence>
<dbReference type="STRING" id="619304.SAMN05421760_101324"/>
<comment type="cofactor">
    <cofactor evidence="1">
        <name>Mg(2+)</name>
        <dbReference type="ChEBI" id="CHEBI:18420"/>
    </cofactor>
</comment>
<dbReference type="PANTHER" id="PTHR44757">
    <property type="entry name" value="DIGUANYLATE CYCLASE DGCP"/>
    <property type="match status" value="1"/>
</dbReference>